<organism evidence="1 2">
    <name type="scientific">Rhizobium phage AF3</name>
    <dbReference type="NCBI Taxonomy" id="2763529"/>
    <lineage>
        <taxon>Viruses</taxon>
        <taxon>Duplodnaviria</taxon>
        <taxon>Heunggongvirae</taxon>
        <taxon>Uroviricota</taxon>
        <taxon>Caudoviricetes</taxon>
        <taxon>Pootjesviridae</taxon>
        <taxon>Innesvirus</taxon>
        <taxon>Innesvirus AF3</taxon>
    </lineage>
</organism>
<sequence>MAKQTFKFVTTITKEVEIQIDLDKITPEAISEYHKMITYVGDNPMDHLKNIASHAARENWWNADKFLEGYGDLGEEFDALIVNESFDEVEVDLI</sequence>
<gene>
    <name evidence="1" type="ORF">AF3_257</name>
</gene>
<proteinExistence type="predicted"/>
<protein>
    <submittedName>
        <fullName evidence="1">Uncharacterized protein</fullName>
    </submittedName>
</protein>
<dbReference type="EMBL" id="MT778837">
    <property type="protein sequence ID" value="QNH71522.1"/>
    <property type="molecule type" value="Genomic_DNA"/>
</dbReference>
<dbReference type="Proteomes" id="UP000515855">
    <property type="component" value="Segment"/>
</dbReference>
<reference evidence="1 2" key="1">
    <citation type="submission" date="2020-07" db="EMBL/GenBank/DDBJ databases">
        <title>Complete genome sequence of Rhizobium leguminosarum bacteriophage vB_RlegM_AF3.</title>
        <authorList>
            <person name="Gunathilake D."/>
            <person name="Mackenzie K.D."/>
            <person name="Yost C.K."/>
            <person name="Hynes M.F."/>
        </authorList>
    </citation>
    <scope>NUCLEOTIDE SEQUENCE [LARGE SCALE GENOMIC DNA]</scope>
</reference>
<name>A0A7G7WWC8_9CAUD</name>
<evidence type="ECO:0000313" key="1">
    <source>
        <dbReference type="EMBL" id="QNH71522.1"/>
    </source>
</evidence>
<keyword evidence="2" id="KW-1185">Reference proteome</keyword>
<accession>A0A7G7WWC8</accession>
<evidence type="ECO:0000313" key="2">
    <source>
        <dbReference type="Proteomes" id="UP000515855"/>
    </source>
</evidence>